<dbReference type="AlphaFoldDB" id="S4RMD0"/>
<proteinExistence type="predicted"/>
<accession>S4RMD0</accession>
<keyword evidence="1" id="KW-0175">Coiled coil</keyword>
<dbReference type="PANTHER" id="PTHR10337:SF6">
    <property type="entry name" value="CENTROSOMAL PROTEIN OF 152 KDA"/>
    <property type="match status" value="1"/>
</dbReference>
<dbReference type="PANTHER" id="PTHR10337">
    <property type="entry name" value="SHC TRANSFORMING PROTEIN"/>
    <property type="match status" value="1"/>
</dbReference>
<dbReference type="HOGENOM" id="CLU_448031_0_0_1"/>
<evidence type="ECO:0000313" key="2">
    <source>
        <dbReference type="Ensembl" id="ENSPMAP00000006366.1"/>
    </source>
</evidence>
<dbReference type="STRING" id="7757.ENSPMAP00000006366"/>
<dbReference type="GO" id="GO:0005813">
    <property type="term" value="C:centrosome"/>
    <property type="evidence" value="ECO:0007669"/>
    <property type="project" value="TreeGrafter"/>
</dbReference>
<reference evidence="2" key="1">
    <citation type="submission" date="2025-08" db="UniProtKB">
        <authorList>
            <consortium name="Ensembl"/>
        </authorList>
    </citation>
    <scope>IDENTIFICATION</scope>
</reference>
<organism evidence="2">
    <name type="scientific">Petromyzon marinus</name>
    <name type="common">Sea lamprey</name>
    <dbReference type="NCBI Taxonomy" id="7757"/>
    <lineage>
        <taxon>Eukaryota</taxon>
        <taxon>Metazoa</taxon>
        <taxon>Chordata</taxon>
        <taxon>Craniata</taxon>
        <taxon>Vertebrata</taxon>
        <taxon>Cyclostomata</taxon>
        <taxon>Hyperoartia</taxon>
        <taxon>Petromyzontiformes</taxon>
        <taxon>Petromyzontidae</taxon>
        <taxon>Petromyzon</taxon>
    </lineage>
</organism>
<sequence length="553" mass="62922">SPQQAESATAQDFNAMQQEFLNSAAGGQAMQLTQLQILYQARGREVSELSRQLLTLQEESARDLRILSHQLALVTGEKEGLMVSLQECQRLVQAGREKESMQEGNLQAQDAHIKALTSGKDQVVRKLQVAEASMESLQQQLEELGRSESLTRARESHESALAVLKQKHAQEVLTLQQHLDQQRTVIQQQEEAVQRLEGRARQAEREAEEGRLERAELVNRLTRSLEESQKQCRDLLQSGSVQEMGQLQIQLQQALSARTISDRINRAVQDEVAELKEHLNMYESAAKFGVHVGGLNGGAEFALSESYLELGIKNAVLKPPRVHRLLLRTSEAGEEPLERLVSGLKAELERSLQGNQSKRQQLERQRSELGEAQLQLQQAEWVQVRCSALERELQVSARVPHAANAASAKELEALKQQNATLKQETEELGVRVSELVSGEERLMDANQELREQIKQMVADFDADKREALERCERTYEQYHEDGKAGLREELAHKFQEEQEELVRHYEEQLQSFRAKLEGLVQETDGVKECYITMCREREALEEAVRQHERRQQQ</sequence>
<dbReference type="OMA" id="LRACHQE"/>
<feature type="coiled-coil region" evidence="1">
    <location>
        <begin position="345"/>
        <end position="550"/>
    </location>
</feature>
<dbReference type="InterPro" id="IPR051235">
    <property type="entry name" value="CEP152/SHC-Transforming"/>
</dbReference>
<feature type="coiled-coil region" evidence="1">
    <location>
        <begin position="120"/>
        <end position="238"/>
    </location>
</feature>
<dbReference type="GO" id="GO:0007099">
    <property type="term" value="P:centriole replication"/>
    <property type="evidence" value="ECO:0007669"/>
    <property type="project" value="TreeGrafter"/>
</dbReference>
<protein>
    <submittedName>
        <fullName evidence="2">Uncharacterized protein</fullName>
    </submittedName>
</protein>
<dbReference type="GeneTree" id="ENSGT00950000182870"/>
<evidence type="ECO:0000256" key="1">
    <source>
        <dbReference type="SAM" id="Coils"/>
    </source>
</evidence>
<dbReference type="Ensembl" id="ENSPMAT00000006395.1">
    <property type="protein sequence ID" value="ENSPMAP00000006366.1"/>
    <property type="gene ID" value="ENSPMAG00000005759.1"/>
</dbReference>
<name>S4RMD0_PETMA</name>
<reference evidence="2" key="2">
    <citation type="submission" date="2025-09" db="UniProtKB">
        <authorList>
            <consortium name="Ensembl"/>
        </authorList>
    </citation>
    <scope>IDENTIFICATION</scope>
</reference>